<keyword evidence="2" id="KW-1133">Transmembrane helix</keyword>
<feature type="region of interest" description="Disordered" evidence="1">
    <location>
        <begin position="222"/>
        <end position="259"/>
    </location>
</feature>
<evidence type="ECO:0000313" key="4">
    <source>
        <dbReference type="Proteomes" id="UP000078512"/>
    </source>
</evidence>
<feature type="compositionally biased region" description="Pro residues" evidence="1">
    <location>
        <begin position="315"/>
        <end position="324"/>
    </location>
</feature>
<feature type="transmembrane region" description="Helical" evidence="2">
    <location>
        <begin position="656"/>
        <end position="675"/>
    </location>
</feature>
<reference evidence="3 4" key="1">
    <citation type="submission" date="2016-05" db="EMBL/GenBank/DDBJ databases">
        <title>Genome sequencing reveals origins of a unique bacterial endosymbiosis in the earliest lineages of terrestrial Fungi.</title>
        <authorList>
            <consortium name="DOE Joint Genome Institute"/>
            <person name="Uehling J."/>
            <person name="Gryganskyi A."/>
            <person name="Hameed K."/>
            <person name="Tschaplinski T."/>
            <person name="Misztal P."/>
            <person name="Wu S."/>
            <person name="Desiro A."/>
            <person name="Vande Pol N."/>
            <person name="Du Z.-Y."/>
            <person name="Zienkiewicz A."/>
            <person name="Zienkiewicz K."/>
            <person name="Morin E."/>
            <person name="Tisserant E."/>
            <person name="Splivallo R."/>
            <person name="Hainaut M."/>
            <person name="Henrissat B."/>
            <person name="Ohm R."/>
            <person name="Kuo A."/>
            <person name="Yan J."/>
            <person name="Lipzen A."/>
            <person name="Nolan M."/>
            <person name="Labutti K."/>
            <person name="Barry K."/>
            <person name="Goldstein A."/>
            <person name="Labbe J."/>
            <person name="Schadt C."/>
            <person name="Tuskan G."/>
            <person name="Grigoriev I."/>
            <person name="Martin F."/>
            <person name="Vilgalys R."/>
            <person name="Bonito G."/>
        </authorList>
    </citation>
    <scope>NUCLEOTIDE SEQUENCE [LARGE SCALE GENOMIC DNA]</scope>
    <source>
        <strain evidence="3 4">AG-77</strain>
    </source>
</reference>
<feature type="region of interest" description="Disordered" evidence="1">
    <location>
        <begin position="304"/>
        <end position="358"/>
    </location>
</feature>
<evidence type="ECO:0000256" key="1">
    <source>
        <dbReference type="SAM" id="MobiDB-lite"/>
    </source>
</evidence>
<accession>A0A197K360</accession>
<gene>
    <name evidence="3" type="ORF">K457DRAFT_16814</name>
</gene>
<feature type="region of interest" description="Disordered" evidence="1">
    <location>
        <begin position="117"/>
        <end position="183"/>
    </location>
</feature>
<dbReference type="AlphaFoldDB" id="A0A197K360"/>
<feature type="compositionally biased region" description="Low complexity" evidence="1">
    <location>
        <begin position="571"/>
        <end position="583"/>
    </location>
</feature>
<feature type="transmembrane region" description="Helical" evidence="2">
    <location>
        <begin position="630"/>
        <end position="649"/>
    </location>
</feature>
<organism evidence="3 4">
    <name type="scientific">Linnemannia elongata AG-77</name>
    <dbReference type="NCBI Taxonomy" id="1314771"/>
    <lineage>
        <taxon>Eukaryota</taxon>
        <taxon>Fungi</taxon>
        <taxon>Fungi incertae sedis</taxon>
        <taxon>Mucoromycota</taxon>
        <taxon>Mortierellomycotina</taxon>
        <taxon>Mortierellomycetes</taxon>
        <taxon>Mortierellales</taxon>
        <taxon>Mortierellaceae</taxon>
        <taxon>Linnemannia</taxon>
    </lineage>
</organism>
<feature type="compositionally biased region" description="Polar residues" evidence="1">
    <location>
        <begin position="117"/>
        <end position="141"/>
    </location>
</feature>
<dbReference type="Proteomes" id="UP000078512">
    <property type="component" value="Unassembled WGS sequence"/>
</dbReference>
<keyword evidence="4" id="KW-1185">Reference proteome</keyword>
<dbReference type="EMBL" id="KV442027">
    <property type="protein sequence ID" value="OAQ31920.1"/>
    <property type="molecule type" value="Genomic_DNA"/>
</dbReference>
<dbReference type="OrthoDB" id="2435208at2759"/>
<keyword evidence="2" id="KW-0472">Membrane</keyword>
<evidence type="ECO:0000313" key="3">
    <source>
        <dbReference type="EMBL" id="OAQ31920.1"/>
    </source>
</evidence>
<sequence length="752" mass="83106">MNQQDSQKQLRAALPLLSTNSQTWTLPRSESQPSLSTTTTAATTSFITSQKKQLGLHSWEGNNTVPFHNQQSAFFSPCPDAEQTPIPTPTEEARTTSWTQDLDSDYEVNYCISNNNNAMIDTDPATMTNQSTSQRKQQPLRQDSKSSNNHNNESRNNHHANIRLLSPRDPTSTSHTGSRGRRLFLPMSRSTSFLETRKFSLSNLFSSSSSNTNQDTILLRDDKDDATTTATANDTNNNTKPTHSMFSLPSPPPDEGISRPSPLTKCQLFAVTAIAATHQPTSLPTRPTSLTLVRTQSIHLNRLQQPSHQQQTLTHPPPPPPLPPRHQHNDPHLPQITRSEPTAFSSLDSPMNTGTTTANVTATTTATIRTSVDLSTLITVPTKVHIDHMGKDERSKILAALQLAIERAQAYRDELLQKDHALLTSGHATTTTTHVAYQQKKESYQDCQNGYIDKDTNHMHQLHQQQQQQQQQQGNTNNQRHHYNDLHNNLHPHFQNHHYHPPLSPGPGMMATTGSSSPSAPSYSPHHHHPHAHSYHHGQKYQQKYQHPQHFQHFPYLSKCSCGCDPSSIHSTPPTPATTTAQHHPNHYHGSHSSSVPIPCSTIEMLLCASAQSTEARAVEEQRNMIRTKWAAILYTVISTLGILFACALDEKTSDRITFVVMYLLGLIVPIYALVDFGITRFQRSRKTTTTTSSTTTTAVVTANATANATVTTNGIISGGASSGASNAPPTDAKNLHGDEEAFHTGAFIHHI</sequence>
<feature type="compositionally biased region" description="Polar residues" evidence="1">
    <location>
        <begin position="336"/>
        <end position="352"/>
    </location>
</feature>
<feature type="compositionally biased region" description="Low complexity" evidence="1">
    <location>
        <begin position="515"/>
        <end position="524"/>
    </location>
</feature>
<feature type="compositionally biased region" description="Low complexity" evidence="1">
    <location>
        <begin position="462"/>
        <end position="478"/>
    </location>
</feature>
<evidence type="ECO:0000256" key="2">
    <source>
        <dbReference type="SAM" id="Phobius"/>
    </source>
</evidence>
<feature type="compositionally biased region" description="Low complexity" evidence="1">
    <location>
        <begin position="304"/>
        <end position="314"/>
    </location>
</feature>
<proteinExistence type="predicted"/>
<name>A0A197K360_9FUNG</name>
<feature type="compositionally biased region" description="Low complexity" evidence="1">
    <location>
        <begin position="227"/>
        <end position="240"/>
    </location>
</feature>
<feature type="compositionally biased region" description="Basic residues" evidence="1">
    <location>
        <begin position="525"/>
        <end position="539"/>
    </location>
</feature>
<feature type="region of interest" description="Disordered" evidence="1">
    <location>
        <begin position="459"/>
        <end position="544"/>
    </location>
</feature>
<feature type="region of interest" description="Disordered" evidence="1">
    <location>
        <begin position="571"/>
        <end position="592"/>
    </location>
</feature>
<keyword evidence="2" id="KW-0812">Transmembrane</keyword>
<protein>
    <submittedName>
        <fullName evidence="3">Uncharacterized protein</fullName>
    </submittedName>
</protein>